<comment type="caution">
    <text evidence="10">The sequence shown here is derived from an EMBL/GenBank/DDBJ whole genome shotgun (WGS) entry which is preliminary data.</text>
</comment>
<keyword evidence="4 7" id="KW-0812">Transmembrane</keyword>
<feature type="transmembrane region" description="Helical" evidence="7">
    <location>
        <begin position="291"/>
        <end position="310"/>
    </location>
</feature>
<evidence type="ECO:0000256" key="4">
    <source>
        <dbReference type="ARBA" id="ARBA00022692"/>
    </source>
</evidence>
<dbReference type="RefSeq" id="WP_324766586.1">
    <property type="nucleotide sequence ID" value="NZ_BAAATS010000006.1"/>
</dbReference>
<dbReference type="Gene3D" id="1.10.3720.10">
    <property type="entry name" value="MetI-like"/>
    <property type="match status" value="1"/>
</dbReference>
<evidence type="ECO:0000259" key="9">
    <source>
        <dbReference type="PROSITE" id="PS50928"/>
    </source>
</evidence>
<evidence type="ECO:0000313" key="10">
    <source>
        <dbReference type="EMBL" id="MEB3959605.1"/>
    </source>
</evidence>
<feature type="transmembrane region" description="Helical" evidence="7">
    <location>
        <begin position="228"/>
        <end position="253"/>
    </location>
</feature>
<dbReference type="Proteomes" id="UP001352223">
    <property type="component" value="Unassembled WGS sequence"/>
</dbReference>
<evidence type="ECO:0000256" key="8">
    <source>
        <dbReference type="SAM" id="MobiDB-lite"/>
    </source>
</evidence>
<keyword evidence="5 7" id="KW-1133">Transmembrane helix</keyword>
<dbReference type="PANTHER" id="PTHR30193:SF37">
    <property type="entry name" value="INNER MEMBRANE ABC TRANSPORTER PERMEASE PROTEIN YCJO"/>
    <property type="match status" value="1"/>
</dbReference>
<feature type="transmembrane region" description="Helical" evidence="7">
    <location>
        <begin position="183"/>
        <end position="207"/>
    </location>
</feature>
<comment type="subcellular location">
    <subcellularLocation>
        <location evidence="1 7">Cell membrane</location>
        <topology evidence="1 7">Multi-pass membrane protein</topology>
    </subcellularLocation>
</comment>
<dbReference type="Pfam" id="PF00528">
    <property type="entry name" value="BPD_transp_1"/>
    <property type="match status" value="1"/>
</dbReference>
<dbReference type="PANTHER" id="PTHR30193">
    <property type="entry name" value="ABC TRANSPORTER PERMEASE PROTEIN"/>
    <property type="match status" value="1"/>
</dbReference>
<keyword evidence="6 7" id="KW-0472">Membrane</keyword>
<reference evidence="10 11" key="1">
    <citation type="submission" date="2022-10" db="EMBL/GenBank/DDBJ databases">
        <authorList>
            <person name="Xie J."/>
            <person name="Shen N."/>
        </authorList>
    </citation>
    <scope>NUCLEOTIDE SEQUENCE [LARGE SCALE GENOMIC DNA]</scope>
    <source>
        <strain evidence="10 11">DSM 41681</strain>
    </source>
</reference>
<dbReference type="CDD" id="cd06261">
    <property type="entry name" value="TM_PBP2"/>
    <property type="match status" value="1"/>
</dbReference>
<accession>A0ABU6C4F0</accession>
<evidence type="ECO:0000256" key="7">
    <source>
        <dbReference type="RuleBase" id="RU363032"/>
    </source>
</evidence>
<dbReference type="InterPro" id="IPR000515">
    <property type="entry name" value="MetI-like"/>
</dbReference>
<sequence>MAVFPSTAAAEADGRIRKPRSKPGPDGGSRGPNSRTQRAAYLFIAPIGVGFLVFYIWPMIQTFGFSFTHFGPFGGHSWTGGDNYARVVQDVTVWRAVGNTLLYGAIGLITLPLSVAVAALLNRRGLRGVGIYRALYFIPFVTLPVAVGLVWNWLYNGNFGLLNEMLSWFGVSRHYWASDPSTALWAIGVVSVWQSVGYYLIIFIAGIKGIPQDYYEAAELDGAGPVRRFFTITLPLLTPSIFFAAVICVINSLQMFDLIYVMMSPTNPALGSTQSVVSLFYQWAFQQNNQGAAAALAFLLMLLTAALTFLQFRLQKKWVHYA</sequence>
<protein>
    <submittedName>
        <fullName evidence="10">Sugar ABC transporter permease</fullName>
    </submittedName>
</protein>
<gene>
    <name evidence="10" type="ORF">OKJ48_04970</name>
</gene>
<feature type="transmembrane region" description="Helical" evidence="7">
    <location>
        <begin position="39"/>
        <end position="57"/>
    </location>
</feature>
<dbReference type="EMBL" id="JAOZYB010000021">
    <property type="protein sequence ID" value="MEB3959605.1"/>
    <property type="molecule type" value="Genomic_DNA"/>
</dbReference>
<dbReference type="PROSITE" id="PS50928">
    <property type="entry name" value="ABC_TM1"/>
    <property type="match status" value="1"/>
</dbReference>
<evidence type="ECO:0000256" key="2">
    <source>
        <dbReference type="ARBA" id="ARBA00022448"/>
    </source>
</evidence>
<evidence type="ECO:0000256" key="1">
    <source>
        <dbReference type="ARBA" id="ARBA00004651"/>
    </source>
</evidence>
<dbReference type="InterPro" id="IPR035906">
    <property type="entry name" value="MetI-like_sf"/>
</dbReference>
<dbReference type="InterPro" id="IPR051393">
    <property type="entry name" value="ABC_transporter_permease"/>
</dbReference>
<name>A0ABU6C4F0_9ACTN</name>
<keyword evidence="11" id="KW-1185">Reference proteome</keyword>
<evidence type="ECO:0000313" key="11">
    <source>
        <dbReference type="Proteomes" id="UP001352223"/>
    </source>
</evidence>
<proteinExistence type="inferred from homology"/>
<comment type="similarity">
    <text evidence="7">Belongs to the binding-protein-dependent transport system permease family.</text>
</comment>
<feature type="domain" description="ABC transmembrane type-1" evidence="9">
    <location>
        <begin position="96"/>
        <end position="311"/>
    </location>
</feature>
<keyword evidence="2 7" id="KW-0813">Transport</keyword>
<organism evidence="10 11">
    <name type="scientific">Streptomyces kunmingensis</name>
    <dbReference type="NCBI Taxonomy" id="68225"/>
    <lineage>
        <taxon>Bacteria</taxon>
        <taxon>Bacillati</taxon>
        <taxon>Actinomycetota</taxon>
        <taxon>Actinomycetes</taxon>
        <taxon>Kitasatosporales</taxon>
        <taxon>Streptomycetaceae</taxon>
        <taxon>Streptomyces</taxon>
    </lineage>
</organism>
<feature type="region of interest" description="Disordered" evidence="8">
    <location>
        <begin position="1"/>
        <end position="33"/>
    </location>
</feature>
<evidence type="ECO:0000256" key="3">
    <source>
        <dbReference type="ARBA" id="ARBA00022475"/>
    </source>
</evidence>
<keyword evidence="3" id="KW-1003">Cell membrane</keyword>
<dbReference type="SUPFAM" id="SSF161098">
    <property type="entry name" value="MetI-like"/>
    <property type="match status" value="1"/>
</dbReference>
<feature type="transmembrane region" description="Helical" evidence="7">
    <location>
        <begin position="134"/>
        <end position="155"/>
    </location>
</feature>
<evidence type="ECO:0000256" key="5">
    <source>
        <dbReference type="ARBA" id="ARBA00022989"/>
    </source>
</evidence>
<evidence type="ECO:0000256" key="6">
    <source>
        <dbReference type="ARBA" id="ARBA00023136"/>
    </source>
</evidence>
<feature type="transmembrane region" description="Helical" evidence="7">
    <location>
        <begin position="101"/>
        <end position="122"/>
    </location>
</feature>